<reference evidence="6 7" key="1">
    <citation type="journal article" date="2019" name="Nat. Med.">
        <title>A library of human gut bacterial isolates paired with longitudinal multiomics data enables mechanistic microbiome research.</title>
        <authorList>
            <person name="Poyet M."/>
            <person name="Groussin M."/>
            <person name="Gibbons S.M."/>
            <person name="Avila-Pacheco J."/>
            <person name="Jiang X."/>
            <person name="Kearney S.M."/>
            <person name="Perrotta A.R."/>
            <person name="Berdy B."/>
            <person name="Zhao S."/>
            <person name="Lieberman T.D."/>
            <person name="Swanson P.K."/>
            <person name="Smith M."/>
            <person name="Roesemann S."/>
            <person name="Alexander J.E."/>
            <person name="Rich S.A."/>
            <person name="Livny J."/>
            <person name="Vlamakis H."/>
            <person name="Clish C."/>
            <person name="Bullock K."/>
            <person name="Deik A."/>
            <person name="Scott J."/>
            <person name="Pierce K.A."/>
            <person name="Xavier R.J."/>
            <person name="Alm E.J."/>
        </authorList>
    </citation>
    <scope>NUCLEOTIDE SEQUENCE [LARGE SCALE GENOMIC DNA]</scope>
    <source>
        <strain evidence="4 7">BIOML-A13</strain>
        <strain evidence="5 6">BIOML-A3</strain>
    </source>
</reference>
<dbReference type="EMBL" id="WNBW01000001">
    <property type="protein sequence ID" value="MTU03047.1"/>
    <property type="molecule type" value="Genomic_DNA"/>
</dbReference>
<gene>
    <name evidence="4" type="primary">dpaL</name>
    <name evidence="4" type="ORF">GMD11_01360</name>
    <name evidence="5" type="ORF">GMD18_01355</name>
</gene>
<dbReference type="NCBIfam" id="NF006058">
    <property type="entry name" value="PRK08206.1"/>
    <property type="match status" value="1"/>
</dbReference>
<dbReference type="NCBIfam" id="TIGR01747">
    <property type="entry name" value="diampropi_NH3ly"/>
    <property type="match status" value="1"/>
</dbReference>
<dbReference type="InterPro" id="IPR010081">
    <property type="entry name" value="DiNH2opropionate_NH3_lyase"/>
</dbReference>
<sequence length="400" mass="44076">MEKARFKWVLRERNRKIAAKTEVFTEQQARRVRSFHSSFKEYSPTPLIELTSLAQHLGIKNLFVKDESYRFGLNAFKVLGGSFAIGSYIANELGEDIDDLPYMRLVSDEVRSLLGSKTFITTTDGNHGRGVAWTANRLKQQAIVYMPQGSAAERLANIRAEGAQAEITDMNYDDTVRYTSELAQKNGWIIVQDTAWDGYTRIPLWIMQGYMTMALEAYEQLPVKPTHIFLQAGVGSLAGSVQGFFADIYGSSCPLTFIVEPKGADCLYQTAAANDGSLHSVTGRLETIMAGLACGEPNSIAWEILGNLSDGFISCPDYTAAQGMRILGNPLAGDTKVSAGESGAATVGLVAEAMRDERLSDLKQALQLDENSVVLCFNTEGDTDKENYRRIVWDGAWGRE</sequence>
<keyword evidence="6" id="KW-1185">Reference proteome</keyword>
<dbReference type="RefSeq" id="WP_113077203.1">
    <property type="nucleotide sequence ID" value="NZ_WNBG01000001.1"/>
</dbReference>
<dbReference type="PANTHER" id="PTHR42937">
    <property type="match status" value="1"/>
</dbReference>
<dbReference type="EC" id="4.3.1.15" evidence="4"/>
<dbReference type="Proteomes" id="UP000443070">
    <property type="component" value="Unassembled WGS sequence"/>
</dbReference>
<dbReference type="InterPro" id="IPR019871">
    <property type="entry name" value="DiNH2propionate_NH3-lyase_sub"/>
</dbReference>
<comment type="cofactor">
    <cofactor evidence="1">
        <name>pyridoxal 5'-phosphate</name>
        <dbReference type="ChEBI" id="CHEBI:597326"/>
    </cofactor>
</comment>
<evidence type="ECO:0000256" key="1">
    <source>
        <dbReference type="ARBA" id="ARBA00001933"/>
    </source>
</evidence>
<dbReference type="Gene3D" id="3.40.50.1100">
    <property type="match status" value="3"/>
</dbReference>
<dbReference type="NCBIfam" id="TIGR03528">
    <property type="entry name" value="2_3_DAP_am_ly"/>
    <property type="match status" value="1"/>
</dbReference>
<dbReference type="AlphaFoldDB" id="A0A7X2XDS0"/>
<organism evidence="4 7">
    <name type="scientific">Phascolarctobacterium faecium</name>
    <dbReference type="NCBI Taxonomy" id="33025"/>
    <lineage>
        <taxon>Bacteria</taxon>
        <taxon>Bacillati</taxon>
        <taxon>Bacillota</taxon>
        <taxon>Negativicutes</taxon>
        <taxon>Acidaminococcales</taxon>
        <taxon>Acidaminococcaceae</taxon>
        <taxon>Phascolarctobacterium</taxon>
    </lineage>
</organism>
<keyword evidence="4" id="KW-0456">Lyase</keyword>
<dbReference type="Proteomes" id="UP000484547">
    <property type="component" value="Unassembled WGS sequence"/>
</dbReference>
<feature type="domain" description="Tryptophan synthase beta chain-like PALP" evidence="3">
    <location>
        <begin position="41"/>
        <end position="360"/>
    </location>
</feature>
<dbReference type="PANTHER" id="PTHR42937:SF1">
    <property type="entry name" value="DIAMINOPROPIONATE AMMONIA-LYASE"/>
    <property type="match status" value="1"/>
</dbReference>
<proteinExistence type="predicted"/>
<dbReference type="SUPFAM" id="SSF53686">
    <property type="entry name" value="Tryptophan synthase beta subunit-like PLP-dependent enzymes"/>
    <property type="match status" value="1"/>
</dbReference>
<dbReference type="Pfam" id="PF00291">
    <property type="entry name" value="PALP"/>
    <property type="match status" value="1"/>
</dbReference>
<evidence type="ECO:0000259" key="3">
    <source>
        <dbReference type="Pfam" id="PF00291"/>
    </source>
</evidence>
<dbReference type="EMBL" id="WNBM01000001">
    <property type="protein sequence ID" value="MTT74916.1"/>
    <property type="molecule type" value="Genomic_DNA"/>
</dbReference>
<dbReference type="GO" id="GO:1901605">
    <property type="term" value="P:alpha-amino acid metabolic process"/>
    <property type="evidence" value="ECO:0007669"/>
    <property type="project" value="UniProtKB-ARBA"/>
</dbReference>
<dbReference type="InterPro" id="IPR036052">
    <property type="entry name" value="TrpB-like_PALP_sf"/>
</dbReference>
<dbReference type="OrthoDB" id="34584at2"/>
<dbReference type="InterPro" id="IPR001926">
    <property type="entry name" value="TrpB-like_PALP"/>
</dbReference>
<dbReference type="GO" id="GO:0030170">
    <property type="term" value="F:pyridoxal phosphate binding"/>
    <property type="evidence" value="ECO:0007669"/>
    <property type="project" value="InterPro"/>
</dbReference>
<accession>A0A7X2XDS0</accession>
<evidence type="ECO:0000313" key="7">
    <source>
        <dbReference type="Proteomes" id="UP000484547"/>
    </source>
</evidence>
<evidence type="ECO:0000256" key="2">
    <source>
        <dbReference type="ARBA" id="ARBA00022898"/>
    </source>
</evidence>
<evidence type="ECO:0000313" key="5">
    <source>
        <dbReference type="EMBL" id="MTU03047.1"/>
    </source>
</evidence>
<evidence type="ECO:0000313" key="6">
    <source>
        <dbReference type="Proteomes" id="UP000443070"/>
    </source>
</evidence>
<dbReference type="GO" id="GO:0008838">
    <property type="term" value="F:diaminopropionate ammonia-lyase activity"/>
    <property type="evidence" value="ECO:0007669"/>
    <property type="project" value="UniProtKB-EC"/>
</dbReference>
<comment type="caution">
    <text evidence="4">The sequence shown here is derived from an EMBL/GenBank/DDBJ whole genome shotgun (WGS) entry which is preliminary data.</text>
</comment>
<name>A0A7X2XDS0_9FIRM</name>
<evidence type="ECO:0000313" key="4">
    <source>
        <dbReference type="EMBL" id="MTT74916.1"/>
    </source>
</evidence>
<dbReference type="CDD" id="cd00640">
    <property type="entry name" value="Trp-synth-beta_II"/>
    <property type="match status" value="1"/>
</dbReference>
<keyword evidence="2" id="KW-0663">Pyridoxal phosphate</keyword>
<protein>
    <submittedName>
        <fullName evidence="4">Diaminopropionate ammonia-lyase</fullName>
        <ecNumber evidence="4">4.3.1.15</ecNumber>
    </submittedName>
</protein>